<protein>
    <recommendedName>
        <fullName evidence="3">DUF1643 domain-containing protein</fullName>
    </recommendedName>
</protein>
<dbReference type="STRING" id="1447782.SAMN05444417_1919"/>
<dbReference type="Proteomes" id="UP000184292">
    <property type="component" value="Unassembled WGS sequence"/>
</dbReference>
<dbReference type="Pfam" id="PF07799">
    <property type="entry name" value="DUF1643"/>
    <property type="match status" value="1"/>
</dbReference>
<sequence length="169" mass="18849">MLILRRHRGPGHRSHAVSSSCGAYRYLLSRRFGPGPRILWVMLNPSTADERTNDRTIARCEAFSRRWGYGRMEIANLFAFRATRPADLRRAADPVGPQADRLIDRAAVRADMVMAGWGVHGALAGRNAEVLARLPRERLHALAVTRDGHPGHPLYIRGDARPVPFGPDI</sequence>
<dbReference type="EMBL" id="FQYO01000003">
    <property type="protein sequence ID" value="SHI82842.1"/>
    <property type="molecule type" value="Genomic_DNA"/>
</dbReference>
<gene>
    <name evidence="1" type="ORF">SAMN05444417_1919</name>
</gene>
<organism evidence="1 2">
    <name type="scientific">Wenxinia saemankumensis</name>
    <dbReference type="NCBI Taxonomy" id="1447782"/>
    <lineage>
        <taxon>Bacteria</taxon>
        <taxon>Pseudomonadati</taxon>
        <taxon>Pseudomonadota</taxon>
        <taxon>Alphaproteobacteria</taxon>
        <taxon>Rhodobacterales</taxon>
        <taxon>Roseobacteraceae</taxon>
        <taxon>Wenxinia</taxon>
    </lineage>
</organism>
<dbReference type="InterPro" id="IPR012441">
    <property type="entry name" value="DUF1643"/>
</dbReference>
<name>A0A1M6EBJ0_9RHOB</name>
<evidence type="ECO:0000313" key="2">
    <source>
        <dbReference type="Proteomes" id="UP000184292"/>
    </source>
</evidence>
<evidence type="ECO:0000313" key="1">
    <source>
        <dbReference type="EMBL" id="SHI82842.1"/>
    </source>
</evidence>
<evidence type="ECO:0008006" key="3">
    <source>
        <dbReference type="Google" id="ProtNLM"/>
    </source>
</evidence>
<accession>A0A1M6EBJ0</accession>
<reference evidence="1 2" key="1">
    <citation type="submission" date="2016-11" db="EMBL/GenBank/DDBJ databases">
        <authorList>
            <person name="Jaros S."/>
            <person name="Januszkiewicz K."/>
            <person name="Wedrychowicz H."/>
        </authorList>
    </citation>
    <scope>NUCLEOTIDE SEQUENCE [LARGE SCALE GENOMIC DNA]</scope>
    <source>
        <strain evidence="1 2">DSM 100565</strain>
    </source>
</reference>
<proteinExistence type="predicted"/>
<dbReference type="OrthoDB" id="9807577at2"/>
<dbReference type="RefSeq" id="WP_073329141.1">
    <property type="nucleotide sequence ID" value="NZ_FQYO01000003.1"/>
</dbReference>
<dbReference type="AlphaFoldDB" id="A0A1M6EBJ0"/>
<keyword evidence="2" id="KW-1185">Reference proteome</keyword>